<dbReference type="AlphaFoldDB" id="A0A074U0Z1"/>
<name>A0A074U0Z1_9RHOB</name>
<sequence length="65" mass="7015">MKRSEIMRQAAFTAVLTLKRHAALADSIEIETAQNPAARKQAPQKAVICDIVRSVAASRHACAQA</sequence>
<dbReference type="Proteomes" id="UP000027725">
    <property type="component" value="Unassembled WGS sequence"/>
</dbReference>
<reference evidence="1 2" key="1">
    <citation type="submission" date="2014-03" db="EMBL/GenBank/DDBJ databases">
        <title>The draft genome sequence of Thioclava dalianensis DLFJ1-1.</title>
        <authorList>
            <person name="Lai Q."/>
            <person name="Shao Z."/>
        </authorList>
    </citation>
    <scope>NUCLEOTIDE SEQUENCE [LARGE SCALE GENOMIC DNA]</scope>
    <source>
        <strain evidence="1 2">DLFJ1-1</strain>
    </source>
</reference>
<dbReference type="EMBL" id="JHEH01000037">
    <property type="protein sequence ID" value="KEP68322.1"/>
    <property type="molecule type" value="Genomic_DNA"/>
</dbReference>
<accession>A0A074U0Z1</accession>
<evidence type="ECO:0000313" key="2">
    <source>
        <dbReference type="Proteomes" id="UP000027725"/>
    </source>
</evidence>
<comment type="caution">
    <text evidence="1">The sequence shown here is derived from an EMBL/GenBank/DDBJ whole genome shotgun (WGS) entry which is preliminary data.</text>
</comment>
<evidence type="ECO:0000313" key="1">
    <source>
        <dbReference type="EMBL" id="KEP68322.1"/>
    </source>
</evidence>
<keyword evidence="2" id="KW-1185">Reference proteome</keyword>
<protein>
    <submittedName>
        <fullName evidence="1">Uncharacterized protein</fullName>
    </submittedName>
</protein>
<organism evidence="1 2">
    <name type="scientific">Thioclava dalianensis</name>
    <dbReference type="NCBI Taxonomy" id="1185766"/>
    <lineage>
        <taxon>Bacteria</taxon>
        <taxon>Pseudomonadati</taxon>
        <taxon>Pseudomonadota</taxon>
        <taxon>Alphaproteobacteria</taxon>
        <taxon>Rhodobacterales</taxon>
        <taxon>Paracoccaceae</taxon>
        <taxon>Thioclava</taxon>
    </lineage>
</organism>
<proteinExistence type="predicted"/>
<gene>
    <name evidence="1" type="ORF">DL1_12535</name>
</gene>